<proteinExistence type="predicted"/>
<dbReference type="RefSeq" id="WP_322443431.1">
    <property type="nucleotide sequence ID" value="NZ_JAXOTQ010000056.1"/>
</dbReference>
<evidence type="ECO:0000313" key="1">
    <source>
        <dbReference type="EMBL" id="MDZ5493914.1"/>
    </source>
</evidence>
<gene>
    <name evidence="1" type="ORF">U2F25_31395</name>
</gene>
<keyword evidence="2" id="KW-1185">Reference proteome</keyword>
<comment type="caution">
    <text evidence="1">The sequence shown here is derived from an EMBL/GenBank/DDBJ whole genome shotgun (WGS) entry which is preliminary data.</text>
</comment>
<dbReference type="Proteomes" id="UP001290101">
    <property type="component" value="Unassembled WGS sequence"/>
</dbReference>
<evidence type="ECO:0000313" key="2">
    <source>
        <dbReference type="Proteomes" id="UP001290101"/>
    </source>
</evidence>
<sequence>MVDIPGAMRAHLGATDSPLQEFRGTSSGLNGGDQGKWLKAVMYVTPTAVLVGWLKQSWYGKLSVNVDRFERHEIMEAKEGYAEKPGFLGNLERRNEIVANWVALKGLVAVHTSNVEQPIPEPHYRRVHAFEGAPPNTMRVWIGRRWNLTDPNRPSRAQLFESHFMPVTNVFPGFPLPPDLERYRSEGGVFNATVFRVGHFFALALQHDWPGLRARPKLGSAAADALLPIWPAGRTIQWPPPRPVEDLGDPHKVTRFLQLAPPLAPVSGP</sequence>
<name>A0ABU5JMQ7_9ACTN</name>
<dbReference type="EMBL" id="JAXOTQ010000056">
    <property type="protein sequence ID" value="MDZ5493914.1"/>
    <property type="molecule type" value="Genomic_DNA"/>
</dbReference>
<organism evidence="1 2">
    <name type="scientific">Micromonospora sicca</name>
    <dbReference type="NCBI Taxonomy" id="2202420"/>
    <lineage>
        <taxon>Bacteria</taxon>
        <taxon>Bacillati</taxon>
        <taxon>Actinomycetota</taxon>
        <taxon>Actinomycetes</taxon>
        <taxon>Micromonosporales</taxon>
        <taxon>Micromonosporaceae</taxon>
        <taxon>Micromonospora</taxon>
    </lineage>
</organism>
<reference evidence="1 2" key="1">
    <citation type="submission" date="2023-12" db="EMBL/GenBank/DDBJ databases">
        <title>Micromonospora sp. nov., isolated from Atacama Desert.</title>
        <authorList>
            <person name="Carro L."/>
            <person name="Golinska P."/>
            <person name="Klenk H.-P."/>
            <person name="Goodfellow M."/>
        </authorList>
    </citation>
    <scope>NUCLEOTIDE SEQUENCE [LARGE SCALE GENOMIC DNA]</scope>
    <source>
        <strain evidence="1 2">4G53</strain>
    </source>
</reference>
<protein>
    <submittedName>
        <fullName evidence="1">Uncharacterized protein</fullName>
    </submittedName>
</protein>
<accession>A0ABU5JMQ7</accession>